<organism evidence="1 2">
    <name type="scientific">Methylobacterium gossipiicola</name>
    <dbReference type="NCBI Taxonomy" id="582675"/>
    <lineage>
        <taxon>Bacteria</taxon>
        <taxon>Pseudomonadati</taxon>
        <taxon>Pseudomonadota</taxon>
        <taxon>Alphaproteobacteria</taxon>
        <taxon>Hyphomicrobiales</taxon>
        <taxon>Methylobacteriaceae</taxon>
        <taxon>Methylobacterium</taxon>
    </lineage>
</organism>
<keyword evidence="2" id="KW-1185">Reference proteome</keyword>
<dbReference type="STRING" id="582675.SAMN05192565_10362"/>
<evidence type="ECO:0000313" key="2">
    <source>
        <dbReference type="Proteomes" id="UP000199229"/>
    </source>
</evidence>
<dbReference type="EMBL" id="FOPM01000003">
    <property type="protein sequence ID" value="SFG42601.1"/>
    <property type="molecule type" value="Genomic_DNA"/>
</dbReference>
<gene>
    <name evidence="1" type="ORF">SAMN05192565_10362</name>
</gene>
<protein>
    <submittedName>
        <fullName evidence="1">Uncharacterized protein</fullName>
    </submittedName>
</protein>
<sequence length="40" mass="4592">MQNKSLVLWRMNEVIASQHEGIVRRTGGRFGERKYDSANG</sequence>
<dbReference type="Proteomes" id="UP000199229">
    <property type="component" value="Unassembled WGS sequence"/>
</dbReference>
<reference evidence="2" key="1">
    <citation type="submission" date="2016-10" db="EMBL/GenBank/DDBJ databases">
        <authorList>
            <person name="Varghese N."/>
            <person name="Submissions S."/>
        </authorList>
    </citation>
    <scope>NUCLEOTIDE SEQUENCE [LARGE SCALE GENOMIC DNA]</scope>
    <source>
        <strain evidence="2">Gh-105</strain>
    </source>
</reference>
<name>A0A1I2RXW0_9HYPH</name>
<proteinExistence type="predicted"/>
<evidence type="ECO:0000313" key="1">
    <source>
        <dbReference type="EMBL" id="SFG42601.1"/>
    </source>
</evidence>
<accession>A0A1I2RXW0</accession>
<dbReference type="AlphaFoldDB" id="A0A1I2RXW0"/>